<sequence length="144" mass="16243">MIAVSDLQRYSLFGGLMAEQIERVIPLLTIESYPEGANIITEGDRNDRIRFIIDGKVLVLRNGTTLVELGEGDTFGEMEILDVMPAVATIRTLVPTRVAAISNRALRDIYKMDVSTFSMIIMNLARDLSRRLRHMDELACQEKK</sequence>
<gene>
    <name evidence="2" type="ORF">ENS59_11885</name>
</gene>
<comment type="caution">
    <text evidence="2">The sequence shown here is derived from an EMBL/GenBank/DDBJ whole genome shotgun (WGS) entry which is preliminary data.</text>
</comment>
<reference evidence="2" key="1">
    <citation type="journal article" date="2020" name="mSystems">
        <title>Genome- and Community-Level Interaction Insights into Carbon Utilization and Element Cycling Functions of Hydrothermarchaeota in Hydrothermal Sediment.</title>
        <authorList>
            <person name="Zhou Z."/>
            <person name="Liu Y."/>
            <person name="Xu W."/>
            <person name="Pan J."/>
            <person name="Luo Z.H."/>
            <person name="Li M."/>
        </authorList>
    </citation>
    <scope>NUCLEOTIDE SEQUENCE [LARGE SCALE GENOMIC DNA]</scope>
    <source>
        <strain evidence="2">SpSt-503</strain>
    </source>
</reference>
<accession>A0A7C3ILG7</accession>
<dbReference type="CDD" id="cd00038">
    <property type="entry name" value="CAP_ED"/>
    <property type="match status" value="1"/>
</dbReference>
<dbReference type="PANTHER" id="PTHR45743">
    <property type="entry name" value="POTASSIUM CHANNEL AKT1"/>
    <property type="match status" value="1"/>
</dbReference>
<feature type="domain" description="Cyclic nucleotide-binding" evidence="1">
    <location>
        <begin position="12"/>
        <end position="109"/>
    </location>
</feature>
<dbReference type="Pfam" id="PF00027">
    <property type="entry name" value="cNMP_binding"/>
    <property type="match status" value="1"/>
</dbReference>
<dbReference type="PROSITE" id="PS50042">
    <property type="entry name" value="CNMP_BINDING_3"/>
    <property type="match status" value="1"/>
</dbReference>
<dbReference type="PANTHER" id="PTHR45743:SF2">
    <property type="entry name" value="POTASSIUM CHANNEL AKT1"/>
    <property type="match status" value="1"/>
</dbReference>
<dbReference type="InterPro" id="IPR018490">
    <property type="entry name" value="cNMP-bd_dom_sf"/>
</dbReference>
<dbReference type="InterPro" id="IPR045319">
    <property type="entry name" value="KAT/AKT"/>
</dbReference>
<evidence type="ECO:0000259" key="1">
    <source>
        <dbReference type="PROSITE" id="PS50042"/>
    </source>
</evidence>
<dbReference type="SUPFAM" id="SSF51206">
    <property type="entry name" value="cAMP-binding domain-like"/>
    <property type="match status" value="1"/>
</dbReference>
<dbReference type="InterPro" id="IPR014710">
    <property type="entry name" value="RmlC-like_jellyroll"/>
</dbReference>
<dbReference type="SMART" id="SM00100">
    <property type="entry name" value="cNMP"/>
    <property type="match status" value="1"/>
</dbReference>
<proteinExistence type="predicted"/>
<dbReference type="GO" id="GO:0005249">
    <property type="term" value="F:voltage-gated potassium channel activity"/>
    <property type="evidence" value="ECO:0007669"/>
    <property type="project" value="InterPro"/>
</dbReference>
<dbReference type="EMBL" id="DSVL01000366">
    <property type="protein sequence ID" value="HFH30185.1"/>
    <property type="molecule type" value="Genomic_DNA"/>
</dbReference>
<dbReference type="Gene3D" id="2.60.120.10">
    <property type="entry name" value="Jelly Rolls"/>
    <property type="match status" value="1"/>
</dbReference>
<evidence type="ECO:0000313" key="2">
    <source>
        <dbReference type="EMBL" id="HFH30185.1"/>
    </source>
</evidence>
<organism evidence="2">
    <name type="scientific">Gracilinema caldarium</name>
    <dbReference type="NCBI Taxonomy" id="215591"/>
    <lineage>
        <taxon>Bacteria</taxon>
        <taxon>Pseudomonadati</taxon>
        <taxon>Spirochaetota</taxon>
        <taxon>Spirochaetia</taxon>
        <taxon>Spirochaetales</taxon>
        <taxon>Breznakiellaceae</taxon>
        <taxon>Gracilinema</taxon>
    </lineage>
</organism>
<name>A0A7C3ILG7_9SPIR</name>
<protein>
    <submittedName>
        <fullName evidence="2">Cyclic nucleotide-binding domain-containing protein</fullName>
    </submittedName>
</protein>
<dbReference type="InterPro" id="IPR000595">
    <property type="entry name" value="cNMP-bd_dom"/>
</dbReference>
<dbReference type="AlphaFoldDB" id="A0A7C3ILG7"/>